<dbReference type="PANTHER" id="PTHR47514:SF1">
    <property type="entry name" value="TRANSKETOLASE N-TERMINAL SECTION-RELATED"/>
    <property type="match status" value="1"/>
</dbReference>
<evidence type="ECO:0000256" key="3">
    <source>
        <dbReference type="ARBA" id="ARBA00023052"/>
    </source>
</evidence>
<name>A0A1F7WTH9_9BACT</name>
<comment type="similarity">
    <text evidence="2">Belongs to the transketolase family.</text>
</comment>
<feature type="domain" description="Transketolase N-terminal" evidence="4">
    <location>
        <begin position="12"/>
        <end position="260"/>
    </location>
</feature>
<comment type="caution">
    <text evidence="5">The sequence shown here is derived from an EMBL/GenBank/DDBJ whole genome shotgun (WGS) entry which is preliminary data.</text>
</comment>
<evidence type="ECO:0000313" key="5">
    <source>
        <dbReference type="EMBL" id="OGM06092.1"/>
    </source>
</evidence>
<dbReference type="EMBL" id="MGFM01000004">
    <property type="protein sequence ID" value="OGM06092.1"/>
    <property type="molecule type" value="Genomic_DNA"/>
</dbReference>
<proteinExistence type="inferred from homology"/>
<evidence type="ECO:0000313" key="6">
    <source>
        <dbReference type="Proteomes" id="UP000178812"/>
    </source>
</evidence>
<comment type="cofactor">
    <cofactor evidence="1">
        <name>thiamine diphosphate</name>
        <dbReference type="ChEBI" id="CHEBI:58937"/>
    </cofactor>
</comment>
<keyword evidence="3" id="KW-0786">Thiamine pyrophosphate</keyword>
<dbReference type="PANTHER" id="PTHR47514">
    <property type="entry name" value="TRANSKETOLASE N-TERMINAL SECTION-RELATED"/>
    <property type="match status" value="1"/>
</dbReference>
<protein>
    <submittedName>
        <fullName evidence="5">Transketolase</fullName>
    </submittedName>
</protein>
<evidence type="ECO:0000256" key="1">
    <source>
        <dbReference type="ARBA" id="ARBA00001964"/>
    </source>
</evidence>
<dbReference type="InterPro" id="IPR005474">
    <property type="entry name" value="Transketolase_N"/>
</dbReference>
<reference evidence="5 6" key="1">
    <citation type="journal article" date="2016" name="Nat. Commun.">
        <title>Thousands of microbial genomes shed light on interconnected biogeochemical processes in an aquifer system.</title>
        <authorList>
            <person name="Anantharaman K."/>
            <person name="Brown C.T."/>
            <person name="Hug L.A."/>
            <person name="Sharon I."/>
            <person name="Castelle C.J."/>
            <person name="Probst A.J."/>
            <person name="Thomas B.C."/>
            <person name="Singh A."/>
            <person name="Wilkins M.J."/>
            <person name="Karaoz U."/>
            <person name="Brodie E.L."/>
            <person name="Williams K.H."/>
            <person name="Hubbard S.S."/>
            <person name="Banfield J.F."/>
        </authorList>
    </citation>
    <scope>NUCLEOTIDE SEQUENCE [LARGE SCALE GENOMIC DNA]</scope>
</reference>
<dbReference type="AlphaFoldDB" id="A0A1F7WTH9"/>
<evidence type="ECO:0000256" key="2">
    <source>
        <dbReference type="ARBA" id="ARBA00007131"/>
    </source>
</evidence>
<gene>
    <name evidence="5" type="ORF">A2125_00580</name>
</gene>
<dbReference type="Pfam" id="PF00456">
    <property type="entry name" value="Transketolase_N"/>
    <property type="match status" value="1"/>
</dbReference>
<evidence type="ECO:0000259" key="4">
    <source>
        <dbReference type="Pfam" id="PF00456"/>
    </source>
</evidence>
<accession>A0A1F7WTH9</accession>
<dbReference type="InterPro" id="IPR029061">
    <property type="entry name" value="THDP-binding"/>
</dbReference>
<dbReference type="Proteomes" id="UP000178812">
    <property type="component" value="Unassembled WGS sequence"/>
</dbReference>
<dbReference type="CDD" id="cd02012">
    <property type="entry name" value="TPP_TK"/>
    <property type="match status" value="1"/>
</dbReference>
<dbReference type="Gene3D" id="3.40.50.970">
    <property type="match status" value="1"/>
</dbReference>
<sequence length="293" mass="33064">MIKLDTSELEKKANLIRQDIIRMLVKAGSGHSAGPLGMADIFTAFYFNILNHDPARPDWEERDRLFLSNGHICPVRYAAMAAAGYFPREWLWKLRKLGSPLQGHPERERLPGVETTSGPLGSGLAQASGYAYASRMDNKRFRIFCFCSDAEQDAGNHWEAVLFAGKYKLSNLTTIIDRNNIQIDGFTEDIMPLEPLDKKYEAFNWHVLHIDGHNFEEIINAVKHARAVYEKPTVIIAHTIAGKGVSYMENDYKWHGTPPGITNMPGEPDRAQQVKIAMHDLRTLGGKIKSEQE</sequence>
<organism evidence="5 6">
    <name type="scientific">Candidatus Woesebacteria bacterium GWB1_43_5</name>
    <dbReference type="NCBI Taxonomy" id="1802474"/>
    <lineage>
        <taxon>Bacteria</taxon>
        <taxon>Candidatus Woeseibacteriota</taxon>
    </lineage>
</organism>
<dbReference type="SUPFAM" id="SSF52518">
    <property type="entry name" value="Thiamin diphosphate-binding fold (THDP-binding)"/>
    <property type="match status" value="1"/>
</dbReference>